<proteinExistence type="predicted"/>
<reference evidence="2" key="1">
    <citation type="submission" date="2016-11" db="UniProtKB">
        <authorList>
            <consortium name="WormBaseParasite"/>
        </authorList>
    </citation>
    <scope>IDENTIFICATION</scope>
    <source>
        <strain evidence="2">KR3021</strain>
    </source>
</reference>
<name>A0AC35U5D2_9BILA</name>
<accession>A0AC35U5D2</accession>
<dbReference type="WBParaSite" id="RSKR_0000803700.2">
    <property type="protein sequence ID" value="RSKR_0000803700.2"/>
    <property type="gene ID" value="RSKR_0000803700"/>
</dbReference>
<evidence type="ECO:0000313" key="2">
    <source>
        <dbReference type="WBParaSite" id="RSKR_0000803700.2"/>
    </source>
</evidence>
<sequence length="1555" mass="176439">MSTEKNNGNSSGPIIANGLKNGSKQLMNKRVTISNDPNRTLNAAGISQKLLNSPGFEDVKLYIEEIQRAREKSQDKNEVLQNRLIELEEDYKNESVNFKNKESVLRNSLSQSNYSRANLAQEISVLQNQLAEERIKTITYPEKIQTYVGQISDLTDELSLLRMKCKDMEKLKEEHDISLSKVDEYKEIIDVIENDKNMLEERVEHFQISNALLSREANGNLNSTADQIIHETKVEMLKEKLSLANESLEKLSFSIKPLEGEIILKDQTITECHNYINLLESNLKEYQVYIDELQVTKTDVEASYSMQCSKNKELALKCDYLKKKEIDCRSNYEKAKQDLFTYKEQLEQKTTVVQELVDKNNNNQASNVKLENELSTMKIRLNSSEQDALQKHNLVCKLQETLVQSEKIVVNLYEVDISNLEENVHNLNSQLLECNSNYDNVCKELSITQQELENIKKNVVAQLTNENSQMKDTIYNISIELDANINLVESKNAEIRSLNESINTLTTSNSTAISSDLLGYQKYSRELEIANKDLQTQVQDQHKTLCQGKAYTDTLLAKISSLDQQTQQLIYQLDNTKYELNSALTNSVQIPKIDTYNKQIEQLSAENFTMSLDIEKYKFEIEKLKNDAVEQNKIIHQTLQQSSNNSHDIASYESILDENVALKEEIEIHVRNIESLRSDIYVHTQNDRKAIELKEINAALERENHALKLGREMLEAQLQDKNEATSISNNIHNDQSVHLTNIHAENDMLKSQLNDLLLKHSALCQEIDTIRLNKGYDCQKIYDLQEALKERSMNTDDSYTEINDLETKLAQSEENIQIYLDKAKFFENLHTSVNNKLIEQMRNVEELTNNLKNITHERNIAVEKCEFYENTKVHVKPTGDLTPCTEKYEMLINDAHLLISELSSFVDSLMSTLETLMNKPFPSIPEVEYPSILHITKAISQLIEMIPKYATITGSPHAYENGDPLIVDLNQKIRCLEDRLAENNRNWEEYYQLEKACRLSLEDKLSKAEEQITSLTSQIINNSSDTNYEKLIADSAITVIPPELLSSVPISVKMKISILAAKLSTKTLDNDALIRANKELSKTNVVLQNTVDLLEEKIKSDIYESPLIAKEVQLIPNNIQIATTQKTADVVLSDVEEEVTCTINDDMRISECETEISREIPNFYQDVYNVTTLPIYPKNMIEINIKETKDDLSVNNATEKDNFETMVGPNEQTITIEKDKINNDVLAISGDTHVENDIIFEEAEAMMSENQQKLDEANNKEIEGIYENNLKNSKESTPIVINSSVKLVDKKSSATHVSSKKRSTATKINNYLNDSEKSVQSSLRKLDVSPAISVTSSHGTINANEEMCNISDLSKTFENKDIINIANTMRPKSKTEDSEFFDPLNIPSLTPKEEGNIFEDFFANDDDTGVSKKQFNATSSSKRVPSKKALGLKKQPKSIPSGGDIFANFAMSNNSTSITSKMSSPLSNTLSQTPKSTPLFGSFKSEGAFRTPNSLSPNKSYLSNANNKSKGSASVNMTMNRVDTPKNFVPVDFVKDPPKRLPKPRAISKDRYGNN</sequence>
<organism evidence="1 2">
    <name type="scientific">Rhabditophanes sp. KR3021</name>
    <dbReference type="NCBI Taxonomy" id="114890"/>
    <lineage>
        <taxon>Eukaryota</taxon>
        <taxon>Metazoa</taxon>
        <taxon>Ecdysozoa</taxon>
        <taxon>Nematoda</taxon>
        <taxon>Chromadorea</taxon>
        <taxon>Rhabditida</taxon>
        <taxon>Tylenchina</taxon>
        <taxon>Panagrolaimomorpha</taxon>
        <taxon>Strongyloidoidea</taxon>
        <taxon>Alloionematidae</taxon>
        <taxon>Rhabditophanes</taxon>
    </lineage>
</organism>
<evidence type="ECO:0000313" key="1">
    <source>
        <dbReference type="Proteomes" id="UP000095286"/>
    </source>
</evidence>
<dbReference type="Proteomes" id="UP000095286">
    <property type="component" value="Unplaced"/>
</dbReference>
<protein>
    <submittedName>
        <fullName evidence="2">JAKMIP_CC3 domain-containing protein</fullName>
    </submittedName>
</protein>